<comment type="caution">
    <text evidence="1">The sequence shown here is derived from an EMBL/GenBank/DDBJ whole genome shotgun (WGS) entry which is preliminary data.</text>
</comment>
<evidence type="ECO:0000313" key="1">
    <source>
        <dbReference type="EMBL" id="MBP2002772.1"/>
    </source>
</evidence>
<dbReference type="EMBL" id="JAGGLD010000012">
    <property type="protein sequence ID" value="MBP2002772.1"/>
    <property type="molecule type" value="Genomic_DNA"/>
</dbReference>
<proteinExistence type="predicted"/>
<organism evidence="1 2">
    <name type="scientific">Paenibacillus shirakamiensis</name>
    <dbReference type="NCBI Taxonomy" id="1265935"/>
    <lineage>
        <taxon>Bacteria</taxon>
        <taxon>Bacillati</taxon>
        <taxon>Bacillota</taxon>
        <taxon>Bacilli</taxon>
        <taxon>Bacillales</taxon>
        <taxon>Paenibacillaceae</taxon>
        <taxon>Paenibacillus</taxon>
    </lineage>
</organism>
<reference evidence="1 2" key="1">
    <citation type="submission" date="2021-03" db="EMBL/GenBank/DDBJ databases">
        <title>Genomic Encyclopedia of Type Strains, Phase IV (KMG-IV): sequencing the most valuable type-strain genomes for metagenomic binning, comparative biology and taxonomic classification.</title>
        <authorList>
            <person name="Goeker M."/>
        </authorList>
    </citation>
    <scope>NUCLEOTIDE SEQUENCE [LARGE SCALE GENOMIC DNA]</scope>
    <source>
        <strain evidence="1 2">DSM 26806</strain>
    </source>
</reference>
<name>A0ABS4JM29_9BACL</name>
<dbReference type="Proteomes" id="UP001519288">
    <property type="component" value="Unassembled WGS sequence"/>
</dbReference>
<dbReference type="RefSeq" id="WP_209866396.1">
    <property type="nucleotide sequence ID" value="NZ_JAGGLD010000012.1"/>
</dbReference>
<accession>A0ABS4JM29</accession>
<evidence type="ECO:0000313" key="2">
    <source>
        <dbReference type="Proteomes" id="UP001519288"/>
    </source>
</evidence>
<keyword evidence="2" id="KW-1185">Reference proteome</keyword>
<gene>
    <name evidence="1" type="ORF">J2Z69_003883</name>
</gene>
<sequence>MGVKHAREYDQILAELTSAVGLIPDSYVFFEMETEDWERLNDEDRHEVLEALAEDLFYGLGTEPQITVGSGIVQHDSNQHRIHVLIGESEISSVLLV</sequence>
<protein>
    <submittedName>
        <fullName evidence="1">Uncharacterized protein</fullName>
    </submittedName>
</protein>